<dbReference type="EMBL" id="CP034346">
    <property type="protein sequence ID" value="AZS16454.1"/>
    <property type="molecule type" value="Genomic_DNA"/>
</dbReference>
<dbReference type="Gene3D" id="3.40.50.1390">
    <property type="entry name" value="Resolvase, N-terminal catalytic domain"/>
    <property type="match status" value="1"/>
</dbReference>
<name>A0A3S9V1H9_9BACL</name>
<dbReference type="PANTHER" id="PTHR30461:SF23">
    <property type="entry name" value="DNA RECOMBINASE-RELATED"/>
    <property type="match status" value="1"/>
</dbReference>
<dbReference type="Gene3D" id="3.90.1750.20">
    <property type="entry name" value="Putative Large Serine Recombinase, Chain B, Domain 2"/>
    <property type="match status" value="1"/>
</dbReference>
<evidence type="ECO:0000313" key="3">
    <source>
        <dbReference type="Proteomes" id="UP000270678"/>
    </source>
</evidence>
<dbReference type="Pfam" id="PF00239">
    <property type="entry name" value="Resolvase"/>
    <property type="match status" value="1"/>
</dbReference>
<dbReference type="InterPro" id="IPR006119">
    <property type="entry name" value="Resolv_N"/>
</dbReference>
<dbReference type="GO" id="GO:0000150">
    <property type="term" value="F:DNA strand exchange activity"/>
    <property type="evidence" value="ECO:0007669"/>
    <property type="project" value="InterPro"/>
</dbReference>
<proteinExistence type="predicted"/>
<dbReference type="CDD" id="cd00338">
    <property type="entry name" value="Ser_Recombinase"/>
    <property type="match status" value="1"/>
</dbReference>
<dbReference type="SMART" id="SM00857">
    <property type="entry name" value="Resolvase"/>
    <property type="match status" value="1"/>
</dbReference>
<evidence type="ECO:0000313" key="2">
    <source>
        <dbReference type="EMBL" id="AZS16454.1"/>
    </source>
</evidence>
<sequence>MTFLHNVGLARIFYEEKGWVFVKEYVEQVSGFRTYARDRDKIQEAMNDADNGKFDVLLCWMFDRLGRKEAETPFVVEWFAKRVQVWSVVEGQQKFEQHTDHLTNYIRFWQAEGESKKTSVRVTENQIQMTEDGLFTGGSAGYGYKLVKSGVFNKKGKELLMRVKDEETNHTAYQIYDLVYSFGLGSQRIAKYYNSPEINIPSPTGGKWTTGAINFILKNPLYKGCPTIKKRRDDEGKLKTIPVEEHVKPKKAVPHLITVPEHTFIEKPREHE</sequence>
<dbReference type="RefSeq" id="WP_127001070.1">
    <property type="nucleotide sequence ID" value="NZ_CP034346.1"/>
</dbReference>
<dbReference type="KEGG" id="plut:EI981_19695"/>
<dbReference type="GO" id="GO:0003677">
    <property type="term" value="F:DNA binding"/>
    <property type="evidence" value="ECO:0007669"/>
    <property type="project" value="InterPro"/>
</dbReference>
<dbReference type="AlphaFoldDB" id="A0A3S9V1H9"/>
<dbReference type="Proteomes" id="UP000270678">
    <property type="component" value="Chromosome"/>
</dbReference>
<dbReference type="InterPro" id="IPR050639">
    <property type="entry name" value="SSR_resolvase"/>
</dbReference>
<keyword evidence="3" id="KW-1185">Reference proteome</keyword>
<accession>A0A3S9V1H9</accession>
<evidence type="ECO:0000259" key="1">
    <source>
        <dbReference type="SMART" id="SM00857"/>
    </source>
</evidence>
<dbReference type="Pfam" id="PF07508">
    <property type="entry name" value="Recombinase"/>
    <property type="match status" value="1"/>
</dbReference>
<protein>
    <submittedName>
        <fullName evidence="2">Recombinase family protein</fullName>
    </submittedName>
</protein>
<dbReference type="InterPro" id="IPR011109">
    <property type="entry name" value="DNA_bind_recombinase_dom"/>
</dbReference>
<dbReference type="InterPro" id="IPR036162">
    <property type="entry name" value="Resolvase-like_N_sf"/>
</dbReference>
<feature type="domain" description="Resolvase/invertase-type recombinase catalytic" evidence="1">
    <location>
        <begin position="6"/>
        <end position="135"/>
    </location>
</feature>
<dbReference type="SUPFAM" id="SSF53041">
    <property type="entry name" value="Resolvase-like"/>
    <property type="match status" value="1"/>
</dbReference>
<dbReference type="PANTHER" id="PTHR30461">
    <property type="entry name" value="DNA-INVERTASE FROM LAMBDOID PROPHAGE"/>
    <property type="match status" value="1"/>
</dbReference>
<reference evidence="3" key="1">
    <citation type="submission" date="2018-12" db="EMBL/GenBank/DDBJ databases">
        <title>Complete genome sequence of Paenibacillus sp. MBLB1234.</title>
        <authorList>
            <person name="Nam Y.-D."/>
            <person name="Kang J."/>
            <person name="Chung W.-H."/>
            <person name="Park Y.S."/>
        </authorList>
    </citation>
    <scope>NUCLEOTIDE SEQUENCE [LARGE SCALE GENOMIC DNA]</scope>
    <source>
        <strain evidence="3">MBLB1234</strain>
    </source>
</reference>
<dbReference type="InterPro" id="IPR038109">
    <property type="entry name" value="DNA_bind_recomb_sf"/>
</dbReference>
<dbReference type="OrthoDB" id="65783at2"/>
<gene>
    <name evidence="2" type="ORF">EI981_19695</name>
</gene>
<organism evidence="2 3">
    <name type="scientific">Paenibacillus lutimineralis</name>
    <dbReference type="NCBI Taxonomy" id="2707005"/>
    <lineage>
        <taxon>Bacteria</taxon>
        <taxon>Bacillati</taxon>
        <taxon>Bacillota</taxon>
        <taxon>Bacilli</taxon>
        <taxon>Bacillales</taxon>
        <taxon>Paenibacillaceae</taxon>
        <taxon>Paenibacillus</taxon>
    </lineage>
</organism>